<dbReference type="GO" id="GO:0005737">
    <property type="term" value="C:cytoplasm"/>
    <property type="evidence" value="ECO:0007669"/>
    <property type="project" value="UniProtKB-SubCell"/>
</dbReference>
<sequence>MEPDLYQLQKKLDVYFKQPELLKLAMIHPSYLAEHPEEDQHNQRLEFLGDAVLGAAVAYYIYQHYPEATEGELTKTRAAVVCESSLAGLARELDLGEHIRLGRGEAISGGKERASILADAFESLTAAVFLDQGWQKACSFLWSLFQEEIEKTVQGVSSDYKTFLQEVIQRRGSDRLSYQLISETGPDHNKRFTSGVYLNKKLLGSGSGKSKKESEQQAAKEAVELLRKKVVKYKYIK</sequence>
<dbReference type="InterPro" id="IPR036389">
    <property type="entry name" value="RNase_III_sf"/>
</dbReference>
<dbReference type="GO" id="GO:0006364">
    <property type="term" value="P:rRNA processing"/>
    <property type="evidence" value="ECO:0007669"/>
    <property type="project" value="UniProtKB-UniRule"/>
</dbReference>
<dbReference type="GO" id="GO:0019843">
    <property type="term" value="F:rRNA binding"/>
    <property type="evidence" value="ECO:0007669"/>
    <property type="project" value="UniProtKB-KW"/>
</dbReference>
<evidence type="ECO:0000259" key="16">
    <source>
        <dbReference type="PROSITE" id="PS50137"/>
    </source>
</evidence>
<reference evidence="19" key="1">
    <citation type="submission" date="2015-01" db="EMBL/GenBank/DDBJ databases">
        <authorList>
            <person name="Manzoor Shahid"/>
            <person name="Zubair Saima"/>
        </authorList>
    </citation>
    <scope>NUCLEOTIDE SEQUENCE [LARGE SCALE GENOMIC DNA]</scope>
    <source>
        <strain evidence="19">Sp3</strain>
    </source>
</reference>
<keyword evidence="12 15" id="KW-0378">Hydrolase</keyword>
<keyword evidence="13 15" id="KW-0460">Magnesium</keyword>
<evidence type="ECO:0000256" key="4">
    <source>
        <dbReference type="ARBA" id="ARBA00011738"/>
    </source>
</evidence>
<keyword evidence="7 15" id="KW-0507">mRNA processing</keyword>
<evidence type="ECO:0000256" key="6">
    <source>
        <dbReference type="ARBA" id="ARBA00022552"/>
    </source>
</evidence>
<dbReference type="FunFam" id="3.30.160.20:FF:000003">
    <property type="entry name" value="Ribonuclease 3"/>
    <property type="match status" value="1"/>
</dbReference>
<dbReference type="PROSITE" id="PS00517">
    <property type="entry name" value="RNASE_3_1"/>
    <property type="match status" value="1"/>
</dbReference>
<dbReference type="Proteomes" id="UP000046155">
    <property type="component" value="Unassembled WGS sequence"/>
</dbReference>
<feature type="domain" description="DRBM" evidence="16">
    <location>
        <begin position="159"/>
        <end position="228"/>
    </location>
</feature>
<dbReference type="InterPro" id="IPR014720">
    <property type="entry name" value="dsRBD_dom"/>
</dbReference>
<proteinExistence type="inferred from homology"/>
<dbReference type="GO" id="GO:0046872">
    <property type="term" value="F:metal ion binding"/>
    <property type="evidence" value="ECO:0007669"/>
    <property type="project" value="UniProtKB-KW"/>
</dbReference>
<dbReference type="GO" id="GO:0042802">
    <property type="term" value="F:identical protein binding"/>
    <property type="evidence" value="ECO:0007669"/>
    <property type="project" value="UniProtKB-ARBA"/>
</dbReference>
<evidence type="ECO:0000256" key="9">
    <source>
        <dbReference type="ARBA" id="ARBA00022722"/>
    </source>
</evidence>
<dbReference type="Gene3D" id="3.30.160.20">
    <property type="match status" value="1"/>
</dbReference>
<dbReference type="NCBIfam" id="TIGR02191">
    <property type="entry name" value="RNaseIII"/>
    <property type="match status" value="1"/>
</dbReference>
<dbReference type="GO" id="GO:0004525">
    <property type="term" value="F:ribonuclease III activity"/>
    <property type="evidence" value="ECO:0007669"/>
    <property type="project" value="UniProtKB-UniRule"/>
</dbReference>
<comment type="function">
    <text evidence="15">Digests double-stranded RNA. Involved in the processing of primary rRNA transcript to yield the immediate precursors to the large and small rRNAs (23S and 16S). Processes some mRNAs, and tRNAs when they are encoded in the rRNA operon. Processes pre-crRNA and tracrRNA of type II CRISPR loci if present in the organism.</text>
</comment>
<evidence type="ECO:0000256" key="8">
    <source>
        <dbReference type="ARBA" id="ARBA00022694"/>
    </source>
</evidence>
<evidence type="ECO:0000256" key="12">
    <source>
        <dbReference type="ARBA" id="ARBA00022801"/>
    </source>
</evidence>
<evidence type="ECO:0000256" key="13">
    <source>
        <dbReference type="ARBA" id="ARBA00022842"/>
    </source>
</evidence>
<comment type="subunit">
    <text evidence="4 15">Homodimer.</text>
</comment>
<dbReference type="GO" id="GO:0008033">
    <property type="term" value="P:tRNA processing"/>
    <property type="evidence" value="ECO:0007669"/>
    <property type="project" value="UniProtKB-KW"/>
</dbReference>
<feature type="active site" evidence="15">
    <location>
        <position position="122"/>
    </location>
</feature>
<evidence type="ECO:0000313" key="18">
    <source>
        <dbReference type="EMBL" id="CEO88465.1"/>
    </source>
</evidence>
<feature type="domain" description="RNase III" evidence="17">
    <location>
        <begin position="5"/>
        <end position="133"/>
    </location>
</feature>
<accession>A0A0B7MEH3</accession>
<organism evidence="18 19">
    <name type="scientific">Syntrophaceticus schinkii</name>
    <dbReference type="NCBI Taxonomy" id="499207"/>
    <lineage>
        <taxon>Bacteria</taxon>
        <taxon>Bacillati</taxon>
        <taxon>Bacillota</taxon>
        <taxon>Clostridia</taxon>
        <taxon>Thermoanaerobacterales</taxon>
        <taxon>Thermoanaerobacterales Family III. Incertae Sedis</taxon>
        <taxon>Syntrophaceticus</taxon>
    </lineage>
</organism>
<evidence type="ECO:0000259" key="17">
    <source>
        <dbReference type="PROSITE" id="PS50142"/>
    </source>
</evidence>
<keyword evidence="9 15" id="KW-0540">Nuclease</keyword>
<dbReference type="CDD" id="cd10845">
    <property type="entry name" value="DSRM_RNAse_III_family"/>
    <property type="match status" value="1"/>
</dbReference>
<gene>
    <name evidence="15 18" type="primary">rnc</name>
    <name evidence="18" type="ORF">SSCH_190037</name>
</gene>
<evidence type="ECO:0000256" key="5">
    <source>
        <dbReference type="ARBA" id="ARBA00022490"/>
    </source>
</evidence>
<dbReference type="PANTHER" id="PTHR11207">
    <property type="entry name" value="RIBONUCLEASE III"/>
    <property type="match status" value="1"/>
</dbReference>
<feature type="binding site" evidence="15">
    <location>
        <position position="119"/>
    </location>
    <ligand>
        <name>Mg(2+)</name>
        <dbReference type="ChEBI" id="CHEBI:18420"/>
    </ligand>
</feature>
<dbReference type="EMBL" id="CDRZ01000101">
    <property type="protein sequence ID" value="CEO88465.1"/>
    <property type="molecule type" value="Genomic_DNA"/>
</dbReference>
<evidence type="ECO:0000256" key="15">
    <source>
        <dbReference type="HAMAP-Rule" id="MF_00104"/>
    </source>
</evidence>
<dbReference type="SUPFAM" id="SSF69065">
    <property type="entry name" value="RNase III domain-like"/>
    <property type="match status" value="1"/>
</dbReference>
<keyword evidence="8 15" id="KW-0819">tRNA processing</keyword>
<protein>
    <recommendedName>
        <fullName evidence="15">Ribonuclease 3</fullName>
        <ecNumber evidence="15">3.1.26.3</ecNumber>
    </recommendedName>
    <alternativeName>
        <fullName evidence="15">Ribonuclease III</fullName>
        <shortName evidence="15">RNase III</shortName>
    </alternativeName>
</protein>
<dbReference type="GO" id="GO:0010468">
    <property type="term" value="P:regulation of gene expression"/>
    <property type="evidence" value="ECO:0007669"/>
    <property type="project" value="TreeGrafter"/>
</dbReference>
<evidence type="ECO:0000256" key="10">
    <source>
        <dbReference type="ARBA" id="ARBA00022723"/>
    </source>
</evidence>
<evidence type="ECO:0000313" key="19">
    <source>
        <dbReference type="Proteomes" id="UP000046155"/>
    </source>
</evidence>
<dbReference type="FunFam" id="1.10.1520.10:FF:000001">
    <property type="entry name" value="Ribonuclease 3"/>
    <property type="match status" value="1"/>
</dbReference>
<dbReference type="GO" id="GO:0006397">
    <property type="term" value="P:mRNA processing"/>
    <property type="evidence" value="ECO:0007669"/>
    <property type="project" value="UniProtKB-UniRule"/>
</dbReference>
<name>A0A0B7MEH3_9FIRM</name>
<comment type="similarity">
    <text evidence="3">Belongs to the ribonuclease III family.</text>
</comment>
<feature type="binding site" evidence="15">
    <location>
        <position position="46"/>
    </location>
    <ligand>
        <name>Mg(2+)</name>
        <dbReference type="ChEBI" id="CHEBI:18420"/>
    </ligand>
</feature>
<keyword evidence="14 15" id="KW-0694">RNA-binding</keyword>
<dbReference type="OrthoDB" id="9805026at2"/>
<comment type="catalytic activity">
    <reaction evidence="1 15">
        <text>Endonucleolytic cleavage to 5'-phosphomonoester.</text>
        <dbReference type="EC" id="3.1.26.3"/>
    </reaction>
</comment>
<dbReference type="SUPFAM" id="SSF54768">
    <property type="entry name" value="dsRNA-binding domain-like"/>
    <property type="match status" value="1"/>
</dbReference>
<dbReference type="EC" id="3.1.26.3" evidence="15"/>
<dbReference type="SMART" id="SM00358">
    <property type="entry name" value="DSRM"/>
    <property type="match status" value="1"/>
</dbReference>
<keyword evidence="19" id="KW-1185">Reference proteome</keyword>
<evidence type="ECO:0000256" key="3">
    <source>
        <dbReference type="ARBA" id="ARBA00010183"/>
    </source>
</evidence>
<dbReference type="Pfam" id="PF14622">
    <property type="entry name" value="Ribonucleas_3_3"/>
    <property type="match status" value="1"/>
</dbReference>
<dbReference type="Pfam" id="PF00035">
    <property type="entry name" value="dsrm"/>
    <property type="match status" value="1"/>
</dbReference>
<comment type="subcellular location">
    <subcellularLocation>
        <location evidence="2 15">Cytoplasm</location>
    </subcellularLocation>
</comment>
<dbReference type="AlphaFoldDB" id="A0A0B7MEH3"/>
<keyword evidence="11 15" id="KW-0255">Endonuclease</keyword>
<keyword evidence="15" id="KW-0699">rRNA-binding</keyword>
<keyword evidence="5 15" id="KW-0963">Cytoplasm</keyword>
<dbReference type="PROSITE" id="PS50142">
    <property type="entry name" value="RNASE_3_2"/>
    <property type="match status" value="1"/>
</dbReference>
<dbReference type="HAMAP" id="MF_00104">
    <property type="entry name" value="RNase_III"/>
    <property type="match status" value="1"/>
</dbReference>
<dbReference type="PROSITE" id="PS50137">
    <property type="entry name" value="DS_RBD"/>
    <property type="match status" value="1"/>
</dbReference>
<keyword evidence="10 15" id="KW-0479">Metal-binding</keyword>
<evidence type="ECO:0000256" key="11">
    <source>
        <dbReference type="ARBA" id="ARBA00022759"/>
    </source>
</evidence>
<dbReference type="RefSeq" id="WP_044664614.1">
    <property type="nucleotide sequence ID" value="NZ_CDRZ01000101.1"/>
</dbReference>
<feature type="binding site" evidence="15">
    <location>
        <position position="122"/>
    </location>
    <ligand>
        <name>Mg(2+)</name>
        <dbReference type="ChEBI" id="CHEBI:18420"/>
    </ligand>
</feature>
<dbReference type="PANTHER" id="PTHR11207:SF0">
    <property type="entry name" value="RIBONUCLEASE 3"/>
    <property type="match status" value="1"/>
</dbReference>
<dbReference type="SMART" id="SM00535">
    <property type="entry name" value="RIBOc"/>
    <property type="match status" value="1"/>
</dbReference>
<evidence type="ECO:0000256" key="2">
    <source>
        <dbReference type="ARBA" id="ARBA00004496"/>
    </source>
</evidence>
<dbReference type="GO" id="GO:0003725">
    <property type="term" value="F:double-stranded RNA binding"/>
    <property type="evidence" value="ECO:0007669"/>
    <property type="project" value="TreeGrafter"/>
</dbReference>
<feature type="active site" evidence="15">
    <location>
        <position position="50"/>
    </location>
</feature>
<evidence type="ECO:0000256" key="7">
    <source>
        <dbReference type="ARBA" id="ARBA00022664"/>
    </source>
</evidence>
<dbReference type="InterPro" id="IPR000999">
    <property type="entry name" value="RNase_III_dom"/>
</dbReference>
<dbReference type="CDD" id="cd00593">
    <property type="entry name" value="RIBOc"/>
    <property type="match status" value="1"/>
</dbReference>
<comment type="cofactor">
    <cofactor evidence="15">
        <name>Mg(2+)</name>
        <dbReference type="ChEBI" id="CHEBI:18420"/>
    </cofactor>
</comment>
<keyword evidence="6 15" id="KW-0698">rRNA processing</keyword>
<dbReference type="Gene3D" id="1.10.1520.10">
    <property type="entry name" value="Ribonuclease III domain"/>
    <property type="match status" value="1"/>
</dbReference>
<evidence type="ECO:0000256" key="1">
    <source>
        <dbReference type="ARBA" id="ARBA00000109"/>
    </source>
</evidence>
<dbReference type="InterPro" id="IPR011907">
    <property type="entry name" value="RNase_III"/>
</dbReference>
<evidence type="ECO:0000256" key="14">
    <source>
        <dbReference type="ARBA" id="ARBA00022884"/>
    </source>
</evidence>